<keyword evidence="1" id="KW-0812">Transmembrane</keyword>
<dbReference type="Gene3D" id="3.40.50.620">
    <property type="entry name" value="HUPs"/>
    <property type="match status" value="1"/>
</dbReference>
<feature type="domain" description="DUF218" evidence="2">
    <location>
        <begin position="116"/>
        <end position="261"/>
    </location>
</feature>
<dbReference type="PANTHER" id="PTHR30336">
    <property type="entry name" value="INNER MEMBRANE PROTEIN, PROBABLE PERMEASE"/>
    <property type="match status" value="1"/>
</dbReference>
<evidence type="ECO:0000259" key="2">
    <source>
        <dbReference type="Pfam" id="PF02698"/>
    </source>
</evidence>
<dbReference type="InterPro" id="IPR014729">
    <property type="entry name" value="Rossmann-like_a/b/a_fold"/>
</dbReference>
<organism evidence="3 4">
    <name type="scientific">Acinetobacter towneri</name>
    <dbReference type="NCBI Taxonomy" id="202956"/>
    <lineage>
        <taxon>Bacteria</taxon>
        <taxon>Pseudomonadati</taxon>
        <taxon>Pseudomonadota</taxon>
        <taxon>Gammaproteobacteria</taxon>
        <taxon>Moraxellales</taxon>
        <taxon>Moraxellaceae</taxon>
        <taxon>Acinetobacter</taxon>
    </lineage>
</organism>
<dbReference type="AlphaFoldDB" id="A0AAP9GTR8"/>
<sequence length="272" mass="30899">MQGMQASHVQTQFSLFKRILSSLIGLILVLDGAYLISLKKIHFGTVLPVLIGMMLLCYAIFYTWIQSYLKQHTRLDWLWKFGWGVFWLWCISLLIFFTYIHFSTQQQNTVTNNAKVVIVLGSGIENGQPSPTLAKRLDTAAAYALEHPQSYFIVSGGPAFAEQLTEAQVMSNYLQQRYAIAASHIILETQSTSTAFNLKNSQPLLHTLGTDKTQPIIIVTSDFHTPRAAAIAKRQGYTQFSMLSATTPLYTRYNAWLREYFAYISGWLLNEY</sequence>
<dbReference type="GO" id="GO:0000270">
    <property type="term" value="P:peptidoglycan metabolic process"/>
    <property type="evidence" value="ECO:0007669"/>
    <property type="project" value="TreeGrafter"/>
</dbReference>
<dbReference type="Proteomes" id="UP000405075">
    <property type="component" value="Chromosome"/>
</dbReference>
<dbReference type="PANTHER" id="PTHR30336:SF4">
    <property type="entry name" value="ENVELOPE BIOGENESIS FACTOR ELYC"/>
    <property type="match status" value="1"/>
</dbReference>
<dbReference type="CDD" id="cd06259">
    <property type="entry name" value="YdcF-like"/>
    <property type="match status" value="1"/>
</dbReference>
<evidence type="ECO:0000313" key="4">
    <source>
        <dbReference type="Proteomes" id="UP000405075"/>
    </source>
</evidence>
<evidence type="ECO:0000256" key="1">
    <source>
        <dbReference type="SAM" id="Phobius"/>
    </source>
</evidence>
<dbReference type="InterPro" id="IPR003848">
    <property type="entry name" value="DUF218"/>
</dbReference>
<feature type="transmembrane region" description="Helical" evidence="1">
    <location>
        <begin position="77"/>
        <end position="102"/>
    </location>
</feature>
<keyword evidence="1" id="KW-0472">Membrane</keyword>
<feature type="transmembrane region" description="Helical" evidence="1">
    <location>
        <begin position="43"/>
        <end position="65"/>
    </location>
</feature>
<reference evidence="4" key="1">
    <citation type="submission" date="2019-11" db="EMBL/GenBank/DDBJ databases">
        <title>Escherichia coli 1916D6.</title>
        <authorList>
            <person name="Yao H."/>
            <person name="Du X."/>
            <person name="Yu R."/>
            <person name="Li A."/>
        </authorList>
    </citation>
    <scope>NUCLEOTIDE SEQUENCE [LARGE SCALE GENOMIC DNA]</scope>
    <source>
        <strain evidence="4">19110F47</strain>
    </source>
</reference>
<protein>
    <submittedName>
        <fullName evidence="3">YdcF family protein</fullName>
    </submittedName>
</protein>
<proteinExistence type="predicted"/>
<dbReference type="Pfam" id="PF02698">
    <property type="entry name" value="DUF218"/>
    <property type="match status" value="1"/>
</dbReference>
<keyword evidence="1" id="KW-1133">Transmembrane helix</keyword>
<evidence type="ECO:0000313" key="3">
    <source>
        <dbReference type="EMBL" id="QGM27097.1"/>
    </source>
</evidence>
<dbReference type="EMBL" id="CP046045">
    <property type="protein sequence ID" value="QGM27097.1"/>
    <property type="molecule type" value="Genomic_DNA"/>
</dbReference>
<name>A0AAP9GTR8_9GAMM</name>
<feature type="transmembrane region" description="Helical" evidence="1">
    <location>
        <begin position="20"/>
        <end position="37"/>
    </location>
</feature>
<accession>A0AAP9GTR8</accession>
<dbReference type="InterPro" id="IPR051599">
    <property type="entry name" value="Cell_Envelope_Assoc"/>
</dbReference>
<dbReference type="GO" id="GO:0043164">
    <property type="term" value="P:Gram-negative-bacterium-type cell wall biogenesis"/>
    <property type="evidence" value="ECO:0007669"/>
    <property type="project" value="TreeGrafter"/>
</dbReference>
<dbReference type="RefSeq" id="WP_154320468.1">
    <property type="nucleotide sequence ID" value="NZ_CP046045.1"/>
</dbReference>
<gene>
    <name evidence="3" type="ORF">GJD93_05100</name>
</gene>
<dbReference type="GO" id="GO:0005886">
    <property type="term" value="C:plasma membrane"/>
    <property type="evidence" value="ECO:0007669"/>
    <property type="project" value="TreeGrafter"/>
</dbReference>